<sequence length="400" mass="44324">MAHFHRIEEALEDLRQGKVVIVVDDEDRENEGDFIALSEYATPEVINFMITEGRGLVCVPITEARAKQIGLSTMVEDNTDTHGTAFTVSVDAKDGTTTGISAFERAVTIQALIDRATKPDDFKKPGHIFPLIAKDGGTLRRAGHTEAAIDLARLAGAYPSGVICEVLNQDGTMARVPDLEQIAHKHDLKMITIADLIAYRKQSEVLINRAVDVRMPTEFGDFRMVAYTNSIDDKEHVAIIKGDISPDEAVLVRVHSECLTGDIFHSFRCDCGPQKEAALRQIDEAGKGVLLYMRQEGRGIGLINKLKAYQLQDQGYDTVEANEQLGFKADLREYGIGAQILRDLGVRRIRLLTNNPRKIKGLSGHGLEVVERVALQMESNENNEGYLKTKQAKLGHMLKF</sequence>
<comment type="function">
    <text evidence="17 19">Catalyzes the conversion of GTP to 2,5-diamino-6-ribosylamino-4(3H)-pyrimidinone 5'-phosphate (DARP), formate and pyrophosphate.</text>
</comment>
<comment type="pathway">
    <text evidence="5 19">Cofactor biosynthesis; riboflavin biosynthesis; 2-hydroxy-3-oxobutyl phosphate from D-ribulose 5-phosphate: step 1/1.</text>
</comment>
<keyword evidence="10 19" id="KW-0378">Hydrolase</keyword>
<feature type="binding site" evidence="19">
    <location>
        <begin position="296"/>
        <end position="298"/>
    </location>
    <ligand>
        <name>GTP</name>
        <dbReference type="ChEBI" id="CHEBI:37565"/>
    </ligand>
</feature>
<feature type="site" description="Essential for DHBP synthase activity" evidence="19">
    <location>
        <position position="127"/>
    </location>
</feature>
<dbReference type="Pfam" id="PF00925">
    <property type="entry name" value="GTP_cyclohydro2"/>
    <property type="match status" value="1"/>
</dbReference>
<feature type="binding site" evidence="19">
    <location>
        <begin position="253"/>
        <end position="257"/>
    </location>
    <ligand>
        <name>GTP</name>
        <dbReference type="ChEBI" id="CHEBI:37565"/>
    </ligand>
</feature>
<evidence type="ECO:0000256" key="15">
    <source>
        <dbReference type="ARBA" id="ARBA00023239"/>
    </source>
</evidence>
<dbReference type="GO" id="GO:0008686">
    <property type="term" value="F:3,4-dihydroxy-2-butanone-4-phosphate synthase activity"/>
    <property type="evidence" value="ECO:0007669"/>
    <property type="project" value="UniProtKB-UniRule"/>
</dbReference>
<evidence type="ECO:0000256" key="17">
    <source>
        <dbReference type="ARBA" id="ARBA00043932"/>
    </source>
</evidence>
<dbReference type="Pfam" id="PF00926">
    <property type="entry name" value="DHBP_synthase"/>
    <property type="match status" value="1"/>
</dbReference>
<comment type="similarity">
    <text evidence="6 19">In the N-terminal section; belongs to the DHBP synthase family.</text>
</comment>
<dbReference type="GO" id="GO:0005829">
    <property type="term" value="C:cytosol"/>
    <property type="evidence" value="ECO:0007669"/>
    <property type="project" value="TreeGrafter"/>
</dbReference>
<evidence type="ECO:0000259" key="20">
    <source>
        <dbReference type="Pfam" id="PF00925"/>
    </source>
</evidence>
<feature type="region of interest" description="GTP cyclohydrolase II" evidence="19">
    <location>
        <begin position="203"/>
        <end position="400"/>
    </location>
</feature>
<dbReference type="HAMAP" id="MF_00179">
    <property type="entry name" value="RibA"/>
    <property type="match status" value="1"/>
</dbReference>
<dbReference type="NCBIfam" id="TIGR00505">
    <property type="entry name" value="ribA"/>
    <property type="match status" value="1"/>
</dbReference>
<feature type="active site" description="Proton acceptor; for GTP cyclohydrolase activity" evidence="19">
    <location>
        <position position="330"/>
    </location>
</feature>
<keyword evidence="12 19" id="KW-0460">Magnesium</keyword>
<evidence type="ECO:0000313" key="22">
    <source>
        <dbReference type="Proteomes" id="UP000214688"/>
    </source>
</evidence>
<dbReference type="FunFam" id="3.90.870.10:FF:000001">
    <property type="entry name" value="Riboflavin biosynthesis protein RibBA"/>
    <property type="match status" value="1"/>
</dbReference>
<proteinExistence type="inferred from homology"/>
<evidence type="ECO:0000256" key="14">
    <source>
        <dbReference type="ARBA" id="ARBA00023211"/>
    </source>
</evidence>
<dbReference type="SUPFAM" id="SSF55821">
    <property type="entry name" value="YrdC/RibB"/>
    <property type="match status" value="1"/>
</dbReference>
<feature type="binding site" evidence="19">
    <location>
        <position position="271"/>
    </location>
    <ligand>
        <name>Zn(2+)</name>
        <dbReference type="ChEBI" id="CHEBI:29105"/>
        <note>catalytic</note>
    </ligand>
</feature>
<feature type="binding site" evidence="19">
    <location>
        <position position="258"/>
    </location>
    <ligand>
        <name>Zn(2+)</name>
        <dbReference type="ChEBI" id="CHEBI:29105"/>
        <note>catalytic</note>
    </ligand>
</feature>
<evidence type="ECO:0000313" key="21">
    <source>
        <dbReference type="EMBL" id="ASS74174.1"/>
    </source>
</evidence>
<comment type="cofactor">
    <cofactor evidence="2">
        <name>Mn(2+)</name>
        <dbReference type="ChEBI" id="CHEBI:29035"/>
    </cofactor>
</comment>
<dbReference type="NCBIfam" id="NF006803">
    <property type="entry name" value="PRK09311.1"/>
    <property type="match status" value="1"/>
</dbReference>
<comment type="cofactor">
    <cofactor evidence="19">
        <name>Mg(2+)</name>
        <dbReference type="ChEBI" id="CHEBI:18420"/>
    </cofactor>
    <cofactor evidence="19">
        <name>Mn(2+)</name>
        <dbReference type="ChEBI" id="CHEBI:29035"/>
    </cofactor>
    <text evidence="19">Binds 2 divalent metal cations per subunit. Magnesium or manganese.</text>
</comment>
<dbReference type="HAMAP" id="MF_01283">
    <property type="entry name" value="RibBA"/>
    <property type="match status" value="1"/>
</dbReference>
<dbReference type="Gene3D" id="3.40.50.10990">
    <property type="entry name" value="GTP cyclohydrolase II"/>
    <property type="match status" value="1"/>
</dbReference>
<evidence type="ECO:0000256" key="16">
    <source>
        <dbReference type="ARBA" id="ARBA00023268"/>
    </source>
</evidence>
<feature type="binding site" evidence="19">
    <location>
        <position position="33"/>
    </location>
    <ligand>
        <name>D-ribulose 5-phosphate</name>
        <dbReference type="ChEBI" id="CHEBI:58121"/>
    </ligand>
</feature>
<dbReference type="RefSeq" id="WP_094235433.1">
    <property type="nucleotide sequence ID" value="NZ_CP022657.1"/>
</dbReference>
<keyword evidence="7 19" id="KW-0686">Riboflavin biosynthesis</keyword>
<dbReference type="GO" id="GO:0000287">
    <property type="term" value="F:magnesium ion binding"/>
    <property type="evidence" value="ECO:0007669"/>
    <property type="project" value="UniProtKB-UniRule"/>
</dbReference>
<feature type="region of interest" description="DHBP synthase" evidence="19">
    <location>
        <begin position="1"/>
        <end position="202"/>
    </location>
</feature>
<dbReference type="GO" id="GO:0005525">
    <property type="term" value="F:GTP binding"/>
    <property type="evidence" value="ECO:0007669"/>
    <property type="project" value="UniProtKB-KW"/>
</dbReference>
<accession>A0A223CYD5</accession>
<feature type="domain" description="GTP cyclohydrolase II" evidence="20">
    <location>
        <begin position="209"/>
        <end position="373"/>
    </location>
</feature>
<dbReference type="InterPro" id="IPR000926">
    <property type="entry name" value="RibA"/>
</dbReference>
<feature type="binding site" evidence="19">
    <location>
        <position position="274"/>
    </location>
    <ligand>
        <name>GTP</name>
        <dbReference type="ChEBI" id="CHEBI:37565"/>
    </ligand>
</feature>
<dbReference type="SUPFAM" id="SSF142695">
    <property type="entry name" value="RibA-like"/>
    <property type="match status" value="1"/>
</dbReference>
<evidence type="ECO:0000256" key="9">
    <source>
        <dbReference type="ARBA" id="ARBA00022741"/>
    </source>
</evidence>
<dbReference type="CDD" id="cd00641">
    <property type="entry name" value="GTP_cyclohydro2"/>
    <property type="match status" value="1"/>
</dbReference>
<organism evidence="21 22">
    <name type="scientific">Tumebacillus algifaecis</name>
    <dbReference type="NCBI Taxonomy" id="1214604"/>
    <lineage>
        <taxon>Bacteria</taxon>
        <taxon>Bacillati</taxon>
        <taxon>Bacillota</taxon>
        <taxon>Bacilli</taxon>
        <taxon>Bacillales</taxon>
        <taxon>Alicyclobacillaceae</taxon>
        <taxon>Tumebacillus</taxon>
    </lineage>
</organism>
<dbReference type="EC" id="4.1.99.12" evidence="19"/>
<name>A0A223CYD5_9BACL</name>
<dbReference type="InterPro" id="IPR032677">
    <property type="entry name" value="GTP_cyclohydro_II"/>
</dbReference>
<evidence type="ECO:0000256" key="6">
    <source>
        <dbReference type="ARBA" id="ARBA00005520"/>
    </source>
</evidence>
<comment type="cofactor">
    <cofactor evidence="19">
        <name>Zn(2+)</name>
        <dbReference type="ChEBI" id="CHEBI:29105"/>
    </cofactor>
    <text evidence="19">Binds 1 zinc ion per subunit.</text>
</comment>
<dbReference type="FunFam" id="3.40.50.10990:FF:000001">
    <property type="entry name" value="Riboflavin biosynthesis protein RibBA"/>
    <property type="match status" value="1"/>
</dbReference>
<evidence type="ECO:0000256" key="19">
    <source>
        <dbReference type="HAMAP-Rule" id="MF_01283"/>
    </source>
</evidence>
<dbReference type="Proteomes" id="UP000214688">
    <property type="component" value="Chromosome"/>
</dbReference>
<dbReference type="InterPro" id="IPR017945">
    <property type="entry name" value="DHBP_synth_RibB-like_a/b_dom"/>
</dbReference>
<feature type="binding site" evidence="19">
    <location>
        <begin position="141"/>
        <end position="145"/>
    </location>
    <ligand>
        <name>D-ribulose 5-phosphate</name>
        <dbReference type="ChEBI" id="CHEBI:58121"/>
    </ligand>
</feature>
<comment type="catalytic activity">
    <reaction evidence="18 19">
        <text>GTP + 4 H2O = 2,5-diamino-6-hydroxy-4-(5-phosphoribosylamino)-pyrimidine + formate + 2 phosphate + 3 H(+)</text>
        <dbReference type="Rhea" id="RHEA:23704"/>
        <dbReference type="ChEBI" id="CHEBI:15377"/>
        <dbReference type="ChEBI" id="CHEBI:15378"/>
        <dbReference type="ChEBI" id="CHEBI:15740"/>
        <dbReference type="ChEBI" id="CHEBI:37565"/>
        <dbReference type="ChEBI" id="CHEBI:43474"/>
        <dbReference type="ChEBI" id="CHEBI:58614"/>
        <dbReference type="EC" id="3.5.4.25"/>
    </reaction>
</comment>
<comment type="catalytic activity">
    <reaction evidence="1 19">
        <text>D-ribulose 5-phosphate = (2S)-2-hydroxy-3-oxobutyl phosphate + formate + H(+)</text>
        <dbReference type="Rhea" id="RHEA:18457"/>
        <dbReference type="ChEBI" id="CHEBI:15378"/>
        <dbReference type="ChEBI" id="CHEBI:15740"/>
        <dbReference type="ChEBI" id="CHEBI:58121"/>
        <dbReference type="ChEBI" id="CHEBI:58830"/>
        <dbReference type="EC" id="4.1.99.12"/>
    </reaction>
</comment>
<keyword evidence="8 19" id="KW-0479">Metal-binding</keyword>
<comment type="function">
    <text evidence="3 19">Catalyzes the conversion of D-ribulose 5-phosphate to formate and 3,4-dihydroxy-2-butanone 4-phosphate.</text>
</comment>
<dbReference type="NCBIfam" id="TIGR00506">
    <property type="entry name" value="ribB"/>
    <property type="match status" value="1"/>
</dbReference>
<dbReference type="PIRSF" id="PIRSF001259">
    <property type="entry name" value="RibA"/>
    <property type="match status" value="1"/>
</dbReference>
<dbReference type="OrthoDB" id="9793111at2"/>
<evidence type="ECO:0000256" key="4">
    <source>
        <dbReference type="ARBA" id="ARBA00004853"/>
    </source>
</evidence>
<feature type="binding site" evidence="19">
    <location>
        <position position="353"/>
    </location>
    <ligand>
        <name>GTP</name>
        <dbReference type="ChEBI" id="CHEBI:37565"/>
    </ligand>
</feature>
<dbReference type="InterPro" id="IPR036144">
    <property type="entry name" value="RibA-like_sf"/>
</dbReference>
<reference evidence="21 22" key="1">
    <citation type="journal article" date="2015" name="Int. J. Syst. Evol. Microbiol.">
        <title>Tumebacillus algifaecis sp. nov., isolated from decomposing algal scum.</title>
        <authorList>
            <person name="Wu Y.F."/>
            <person name="Zhang B."/>
            <person name="Xing P."/>
            <person name="Wu Q.L."/>
            <person name="Liu S.J."/>
        </authorList>
    </citation>
    <scope>NUCLEOTIDE SEQUENCE [LARGE SCALE GENOMIC DNA]</scope>
    <source>
        <strain evidence="21 22">THMBR28</strain>
    </source>
</reference>
<dbReference type="AlphaFoldDB" id="A0A223CYD5"/>
<keyword evidence="11 19" id="KW-0862">Zinc</keyword>
<evidence type="ECO:0000256" key="3">
    <source>
        <dbReference type="ARBA" id="ARBA00002284"/>
    </source>
</evidence>
<evidence type="ECO:0000256" key="10">
    <source>
        <dbReference type="ARBA" id="ARBA00022801"/>
    </source>
</evidence>
<dbReference type="EC" id="3.5.4.25" evidence="19"/>
<feature type="binding site" evidence="19">
    <location>
        <position position="144"/>
    </location>
    <ligand>
        <name>Mg(2+)</name>
        <dbReference type="ChEBI" id="CHEBI:18420"/>
        <label>2</label>
    </ligand>
</feature>
<evidence type="ECO:0000256" key="7">
    <source>
        <dbReference type="ARBA" id="ARBA00022619"/>
    </source>
</evidence>
<dbReference type="EMBL" id="CP022657">
    <property type="protein sequence ID" value="ASS74174.1"/>
    <property type="molecule type" value="Genomic_DNA"/>
</dbReference>
<evidence type="ECO:0000256" key="12">
    <source>
        <dbReference type="ARBA" id="ARBA00022842"/>
    </source>
</evidence>
<evidence type="ECO:0000256" key="18">
    <source>
        <dbReference type="ARBA" id="ARBA00049295"/>
    </source>
</evidence>
<dbReference type="HAMAP" id="MF_00180">
    <property type="entry name" value="RibB"/>
    <property type="match status" value="1"/>
</dbReference>
<dbReference type="InterPro" id="IPR000422">
    <property type="entry name" value="DHBP_synthase_RibB"/>
</dbReference>
<dbReference type="PANTHER" id="PTHR21327:SF18">
    <property type="entry name" value="3,4-DIHYDROXY-2-BUTANONE 4-PHOSPHATE SYNTHASE"/>
    <property type="match status" value="1"/>
</dbReference>
<feature type="binding site" evidence="19">
    <location>
        <position position="318"/>
    </location>
    <ligand>
        <name>GTP</name>
        <dbReference type="ChEBI" id="CHEBI:37565"/>
    </ligand>
</feature>
<dbReference type="PANTHER" id="PTHR21327">
    <property type="entry name" value="GTP CYCLOHYDROLASE II-RELATED"/>
    <property type="match status" value="1"/>
</dbReference>
<dbReference type="GO" id="GO:0008270">
    <property type="term" value="F:zinc ion binding"/>
    <property type="evidence" value="ECO:0007669"/>
    <property type="project" value="UniProtKB-UniRule"/>
</dbReference>
<dbReference type="GO" id="GO:0030145">
    <property type="term" value="F:manganese ion binding"/>
    <property type="evidence" value="ECO:0007669"/>
    <property type="project" value="UniProtKB-UniRule"/>
</dbReference>
<keyword evidence="16 19" id="KW-0511">Multifunctional enzyme</keyword>
<evidence type="ECO:0000256" key="11">
    <source>
        <dbReference type="ARBA" id="ARBA00022833"/>
    </source>
</evidence>
<protein>
    <recommendedName>
        <fullName evidence="19">Riboflavin biosynthesis protein RibBA</fullName>
    </recommendedName>
    <domain>
        <recommendedName>
            <fullName evidence="19">3,4-dihydroxy-2-butanone 4-phosphate synthase</fullName>
            <shortName evidence="19">DHBP synthase</shortName>
            <ecNumber evidence="19">4.1.99.12</ecNumber>
        </recommendedName>
    </domain>
    <domain>
        <recommendedName>
            <fullName evidence="19">GTP cyclohydrolase-2</fullName>
            <ecNumber evidence="19">3.5.4.25</ecNumber>
        </recommendedName>
        <alternativeName>
            <fullName evidence="19">GTP cyclohydrolase II</fullName>
        </alternativeName>
    </domain>
</protein>
<evidence type="ECO:0000256" key="8">
    <source>
        <dbReference type="ARBA" id="ARBA00022723"/>
    </source>
</evidence>
<keyword evidence="9 19" id="KW-0547">Nucleotide-binding</keyword>
<feature type="binding site" evidence="19">
    <location>
        <position position="165"/>
    </location>
    <ligand>
        <name>D-ribulose 5-phosphate</name>
        <dbReference type="ChEBI" id="CHEBI:58121"/>
    </ligand>
</feature>
<feature type="binding site" evidence="19">
    <location>
        <position position="269"/>
    </location>
    <ligand>
        <name>Zn(2+)</name>
        <dbReference type="ChEBI" id="CHEBI:29105"/>
        <note>catalytic</note>
    </ligand>
</feature>
<feature type="site" description="Essential for DHBP synthase activity" evidence="19">
    <location>
        <position position="165"/>
    </location>
</feature>
<dbReference type="InterPro" id="IPR016299">
    <property type="entry name" value="Riboflavin_synth_RibBA"/>
</dbReference>
<dbReference type="KEGG" id="tab:CIG75_03685"/>
<evidence type="ECO:0000256" key="13">
    <source>
        <dbReference type="ARBA" id="ARBA00023134"/>
    </source>
</evidence>
<keyword evidence="15 19" id="KW-0456">Lyase</keyword>
<evidence type="ECO:0000256" key="2">
    <source>
        <dbReference type="ARBA" id="ARBA00001936"/>
    </source>
</evidence>
<feature type="binding site" evidence="19">
    <location>
        <position position="29"/>
    </location>
    <ligand>
        <name>Mg(2+)</name>
        <dbReference type="ChEBI" id="CHEBI:18420"/>
        <label>1</label>
    </ligand>
</feature>
<evidence type="ECO:0000256" key="5">
    <source>
        <dbReference type="ARBA" id="ARBA00004904"/>
    </source>
</evidence>
<keyword evidence="22" id="KW-1185">Reference proteome</keyword>
<keyword evidence="14 19" id="KW-0464">Manganese</keyword>
<feature type="active site" description="Nucleophile; for GTP cyclohydrolase activity" evidence="19">
    <location>
        <position position="332"/>
    </location>
</feature>
<dbReference type="GO" id="GO:0003935">
    <property type="term" value="F:GTP cyclohydrolase II activity"/>
    <property type="evidence" value="ECO:0007669"/>
    <property type="project" value="UniProtKB-UniRule"/>
</dbReference>
<dbReference type="NCBIfam" id="NF001591">
    <property type="entry name" value="PRK00393.1"/>
    <property type="match status" value="1"/>
</dbReference>
<feature type="binding site" evidence="19">
    <location>
        <position position="358"/>
    </location>
    <ligand>
        <name>GTP</name>
        <dbReference type="ChEBI" id="CHEBI:37565"/>
    </ligand>
</feature>
<feature type="binding site" evidence="19">
    <location>
        <position position="29"/>
    </location>
    <ligand>
        <name>Mg(2+)</name>
        <dbReference type="ChEBI" id="CHEBI:18420"/>
        <label>2</label>
    </ligand>
</feature>
<evidence type="ECO:0000256" key="1">
    <source>
        <dbReference type="ARBA" id="ARBA00000141"/>
    </source>
</evidence>
<dbReference type="GO" id="GO:0009231">
    <property type="term" value="P:riboflavin biosynthetic process"/>
    <property type="evidence" value="ECO:0007669"/>
    <property type="project" value="UniProtKB-UniRule"/>
</dbReference>
<dbReference type="Gene3D" id="3.90.870.10">
    <property type="entry name" value="DHBP synthase"/>
    <property type="match status" value="1"/>
</dbReference>
<comment type="similarity">
    <text evidence="19">In the C-terminal section; belongs to the GTP cyclohydrolase II family.</text>
</comment>
<keyword evidence="13 19" id="KW-0342">GTP-binding</keyword>
<gene>
    <name evidence="19" type="primary">ribBA</name>
    <name evidence="21" type="ORF">CIG75_03685</name>
</gene>
<comment type="pathway">
    <text evidence="4 19">Cofactor biosynthesis; riboflavin biosynthesis; 5-amino-6-(D-ribitylamino)uracil from GTP: step 1/4.</text>
</comment>
<feature type="binding site" evidence="19">
    <location>
        <begin position="28"/>
        <end position="29"/>
    </location>
    <ligand>
        <name>D-ribulose 5-phosphate</name>
        <dbReference type="ChEBI" id="CHEBI:58121"/>
    </ligand>
</feature>
<dbReference type="UniPathway" id="UPA00275">
    <property type="reaction ID" value="UER00399"/>
</dbReference>